<dbReference type="Gene3D" id="3.30.310.110">
    <property type="entry name" value="XisI-like"/>
    <property type="match status" value="1"/>
</dbReference>
<dbReference type="InterPro" id="IPR035943">
    <property type="entry name" value="XisI-like_sf"/>
</dbReference>
<sequence length="113" mass="12951">MDKITEYKTIVSALVTEIAEMTPADEQAETQLIIDNERGHYLLFSVGWQQNRREYLPFVHIDIQPNGRVYIQHDGTDLKIALLLVEKGIPKQDIVLAFQAPHRRHLIGEFAVA</sequence>
<evidence type="ECO:0008006" key="3">
    <source>
        <dbReference type="Google" id="ProtNLM"/>
    </source>
</evidence>
<dbReference type="EMBL" id="MORL01000002">
    <property type="protein sequence ID" value="OIN60383.1"/>
    <property type="molecule type" value="Genomic_DNA"/>
</dbReference>
<gene>
    <name evidence="1" type="ORF">BLX24_06040</name>
</gene>
<evidence type="ECO:0000313" key="2">
    <source>
        <dbReference type="Proteomes" id="UP000181790"/>
    </source>
</evidence>
<name>A0A1S2VNN7_9BACT</name>
<dbReference type="CDD" id="cd16382">
    <property type="entry name" value="XisI-like"/>
    <property type="match status" value="1"/>
</dbReference>
<evidence type="ECO:0000313" key="1">
    <source>
        <dbReference type="EMBL" id="OIN60383.1"/>
    </source>
</evidence>
<proteinExistence type="predicted"/>
<dbReference type="SUPFAM" id="SSF143847">
    <property type="entry name" value="XisI-like"/>
    <property type="match status" value="1"/>
</dbReference>
<organism evidence="1 2">
    <name type="scientific">Arsenicibacter rosenii</name>
    <dbReference type="NCBI Taxonomy" id="1750698"/>
    <lineage>
        <taxon>Bacteria</taxon>
        <taxon>Pseudomonadati</taxon>
        <taxon>Bacteroidota</taxon>
        <taxon>Cytophagia</taxon>
        <taxon>Cytophagales</taxon>
        <taxon>Spirosomataceae</taxon>
        <taxon>Arsenicibacter</taxon>
    </lineage>
</organism>
<reference evidence="1 2" key="1">
    <citation type="submission" date="2016-10" db="EMBL/GenBank/DDBJ databases">
        <title>Arsenicibacter rosenii gen. nov., sp. nov., an efficient arsenic-methylating bacterium isolated from an arsenic-contaminated paddy soil.</title>
        <authorList>
            <person name="Huang K."/>
        </authorList>
    </citation>
    <scope>NUCLEOTIDE SEQUENCE [LARGE SCALE GENOMIC DNA]</scope>
    <source>
        <strain evidence="1 2">SM-1</strain>
    </source>
</reference>
<dbReference type="Pfam" id="PF08869">
    <property type="entry name" value="XisI"/>
    <property type="match status" value="1"/>
</dbReference>
<accession>A0A1S2VNN7</accession>
<keyword evidence="2" id="KW-1185">Reference proteome</keyword>
<comment type="caution">
    <text evidence="1">The sequence shown here is derived from an EMBL/GenBank/DDBJ whole genome shotgun (WGS) entry which is preliminary data.</text>
</comment>
<dbReference type="InterPro" id="IPR014968">
    <property type="entry name" value="XisI"/>
</dbReference>
<dbReference type="AlphaFoldDB" id="A0A1S2VNN7"/>
<dbReference type="Proteomes" id="UP000181790">
    <property type="component" value="Unassembled WGS sequence"/>
</dbReference>
<dbReference type="RefSeq" id="WP_071502176.1">
    <property type="nucleotide sequence ID" value="NZ_MORL01000002.1"/>
</dbReference>
<dbReference type="OrthoDB" id="961570at2"/>
<protein>
    <recommendedName>
        <fullName evidence="3">XisI protein</fullName>
    </recommendedName>
</protein>